<name>A0A5Q3QCZ1_9PSEU</name>
<evidence type="ECO:0000313" key="1">
    <source>
        <dbReference type="EMBL" id="QGK71770.1"/>
    </source>
</evidence>
<dbReference type="EMBL" id="CP045929">
    <property type="protein sequence ID" value="QGK71770.1"/>
    <property type="molecule type" value="Genomic_DNA"/>
</dbReference>
<gene>
    <name evidence="1" type="ORF">GIY23_21635</name>
</gene>
<evidence type="ECO:0000313" key="2">
    <source>
        <dbReference type="Proteomes" id="UP000371041"/>
    </source>
</evidence>
<keyword evidence="2" id="KW-1185">Reference proteome</keyword>
<sequence>MGGPFGITVHGEITRGKGVGTLGHRVTSGRRSVVRVNPLAPSVQRSFDGVAMSCQTVRLFGEFVTGLAEF</sequence>
<protein>
    <submittedName>
        <fullName evidence="1">Uncharacterized protein</fullName>
    </submittedName>
</protein>
<dbReference type="KEGG" id="sace:GIY23_21635"/>
<reference evidence="2" key="1">
    <citation type="submission" date="2019-11" db="EMBL/GenBank/DDBJ databases">
        <title>The complete genome sequence of Saccharopolyspora sp. E2A.</title>
        <authorList>
            <person name="Zhang G."/>
        </authorList>
    </citation>
    <scope>NUCLEOTIDE SEQUENCE [LARGE SCALE GENOMIC DNA]</scope>
    <source>
        <strain evidence="2">E2A</strain>
    </source>
</reference>
<accession>A0A5Q3QCZ1</accession>
<proteinExistence type="predicted"/>
<dbReference type="RefSeq" id="WP_154078338.1">
    <property type="nucleotide sequence ID" value="NZ_CP045929.1"/>
</dbReference>
<dbReference type="AlphaFoldDB" id="A0A5Q3QCZ1"/>
<organism evidence="1 2">
    <name type="scientific">Allosaccharopolyspora coralli</name>
    <dbReference type="NCBI Taxonomy" id="2665642"/>
    <lineage>
        <taxon>Bacteria</taxon>
        <taxon>Bacillati</taxon>
        <taxon>Actinomycetota</taxon>
        <taxon>Actinomycetes</taxon>
        <taxon>Pseudonocardiales</taxon>
        <taxon>Pseudonocardiaceae</taxon>
        <taxon>Allosaccharopolyspora</taxon>
    </lineage>
</organism>
<dbReference type="Proteomes" id="UP000371041">
    <property type="component" value="Chromosome"/>
</dbReference>